<gene>
    <name evidence="3" type="ORF">ERS007679_04520</name>
    <name evidence="2" type="ORF">ERS007681_04667</name>
    <name evidence="1" type="ORF">ERS007688_00808</name>
    <name evidence="4" type="ORF">ERS007741_03594</name>
</gene>
<sequence>MPTAPTSVASSAATTAGTITLDTTPLQITPRRPTAAIVAPTMPPISACEELDGMPSNQVNRFQTIPPTRPANTNSSVTRFASIRPLAIVAATAVDKNAPIRFSTAESATATRGARAPLAIEVAMAFPVSWNPLVKSNANAVTTTMSKRNN</sequence>
<evidence type="ECO:0000313" key="6">
    <source>
        <dbReference type="Proteomes" id="UP000046947"/>
    </source>
</evidence>
<name>A0A655EYH5_MYCTX</name>
<evidence type="ECO:0000313" key="1">
    <source>
        <dbReference type="EMBL" id="CFE47611.1"/>
    </source>
</evidence>
<evidence type="ECO:0000313" key="5">
    <source>
        <dbReference type="Proteomes" id="UP000045842"/>
    </source>
</evidence>
<dbReference type="EMBL" id="CFOE01001270">
    <property type="protein sequence ID" value="CFE49449.1"/>
    <property type="molecule type" value="Genomic_DNA"/>
</dbReference>
<dbReference type="EMBL" id="CHKL01000565">
    <property type="protein sequence ID" value="COW99861.1"/>
    <property type="molecule type" value="Genomic_DNA"/>
</dbReference>
<dbReference type="Proteomes" id="UP000045842">
    <property type="component" value="Unassembled WGS sequence"/>
</dbReference>
<evidence type="ECO:0000313" key="3">
    <source>
        <dbReference type="EMBL" id="COW96522.1"/>
    </source>
</evidence>
<evidence type="ECO:0000313" key="7">
    <source>
        <dbReference type="Proteomes" id="UP000048289"/>
    </source>
</evidence>
<accession>A0A655EYH5</accession>
<evidence type="ECO:0000313" key="8">
    <source>
        <dbReference type="Proteomes" id="UP000048600"/>
    </source>
</evidence>
<dbReference type="Proteomes" id="UP000048289">
    <property type="component" value="Unassembled WGS sequence"/>
</dbReference>
<dbReference type="EMBL" id="CSAD01001206">
    <property type="protein sequence ID" value="COW96522.1"/>
    <property type="molecule type" value="Genomic_DNA"/>
</dbReference>
<dbReference type="EMBL" id="CFOH01000084">
    <property type="protein sequence ID" value="CFE47611.1"/>
    <property type="molecule type" value="Genomic_DNA"/>
</dbReference>
<dbReference type="Proteomes" id="UP000048600">
    <property type="component" value="Unassembled WGS sequence"/>
</dbReference>
<reference evidence="5 6" key="1">
    <citation type="submission" date="2015-03" db="EMBL/GenBank/DDBJ databases">
        <authorList>
            <consortium name="Pathogen Informatics"/>
        </authorList>
    </citation>
    <scope>NUCLEOTIDE SEQUENCE [LARGE SCALE GENOMIC DNA]</scope>
    <source>
        <strain evidence="3 5">G09801536</strain>
        <strain evidence="2 7">G09901357</strain>
        <strain evidence="1 6">H09601792</strain>
        <strain evidence="4 8">P00601463</strain>
    </source>
</reference>
<proteinExistence type="predicted"/>
<organism evidence="2 7">
    <name type="scientific">Mycobacterium tuberculosis</name>
    <dbReference type="NCBI Taxonomy" id="1773"/>
    <lineage>
        <taxon>Bacteria</taxon>
        <taxon>Bacillati</taxon>
        <taxon>Actinomycetota</taxon>
        <taxon>Actinomycetes</taxon>
        <taxon>Mycobacteriales</taxon>
        <taxon>Mycobacteriaceae</taxon>
        <taxon>Mycobacterium</taxon>
        <taxon>Mycobacterium tuberculosis complex</taxon>
    </lineage>
</organism>
<protein>
    <submittedName>
        <fullName evidence="2">Uncharacterized protein</fullName>
    </submittedName>
</protein>
<evidence type="ECO:0000313" key="4">
    <source>
        <dbReference type="EMBL" id="COW99861.1"/>
    </source>
</evidence>
<dbReference type="AlphaFoldDB" id="A0A655EYH5"/>
<dbReference type="Proteomes" id="UP000046947">
    <property type="component" value="Unassembled WGS sequence"/>
</dbReference>
<evidence type="ECO:0000313" key="2">
    <source>
        <dbReference type="EMBL" id="CFE49449.1"/>
    </source>
</evidence>